<dbReference type="Proteomes" id="UP000268469">
    <property type="component" value="Unassembled WGS sequence"/>
</dbReference>
<protein>
    <recommendedName>
        <fullName evidence="3">Glycosyl transferase family 1</fullName>
    </recommendedName>
</protein>
<dbReference type="AlphaFoldDB" id="A0A660SJM0"/>
<proteinExistence type="predicted"/>
<comment type="caution">
    <text evidence="1">The sequence shown here is derived from an EMBL/GenBank/DDBJ whole genome shotgun (WGS) entry which is preliminary data.</text>
</comment>
<dbReference type="EMBL" id="QNBE01000021">
    <property type="protein sequence ID" value="RKX70989.1"/>
    <property type="molecule type" value="Genomic_DNA"/>
</dbReference>
<name>A0A660SJM0_UNCW3</name>
<evidence type="ECO:0000313" key="1">
    <source>
        <dbReference type="EMBL" id="RKX70989.1"/>
    </source>
</evidence>
<sequence>MRKTINRIGILHYTGPPIVGGVEEVIRYHTRLFLNDGFSLRLIVGEGEPFDPGIDLCLIPELKADLKRGYDEKIKARIQEKLLDSIQDLD</sequence>
<gene>
    <name evidence="1" type="ORF">DRP53_03225</name>
</gene>
<feature type="non-terminal residue" evidence="1">
    <location>
        <position position="90"/>
    </location>
</feature>
<reference evidence="1 2" key="1">
    <citation type="submission" date="2018-06" db="EMBL/GenBank/DDBJ databases">
        <title>Extensive metabolic versatility and redundancy in microbially diverse, dynamic hydrothermal sediments.</title>
        <authorList>
            <person name="Dombrowski N."/>
            <person name="Teske A."/>
            <person name="Baker B.J."/>
        </authorList>
    </citation>
    <scope>NUCLEOTIDE SEQUENCE [LARGE SCALE GENOMIC DNA]</scope>
    <source>
        <strain evidence="1">B36_G15</strain>
    </source>
</reference>
<evidence type="ECO:0008006" key="3">
    <source>
        <dbReference type="Google" id="ProtNLM"/>
    </source>
</evidence>
<accession>A0A660SJM0</accession>
<organism evidence="1 2">
    <name type="scientific">candidate division WOR-3 bacterium</name>
    <dbReference type="NCBI Taxonomy" id="2052148"/>
    <lineage>
        <taxon>Bacteria</taxon>
        <taxon>Bacteria division WOR-3</taxon>
    </lineage>
</organism>
<evidence type="ECO:0000313" key="2">
    <source>
        <dbReference type="Proteomes" id="UP000268469"/>
    </source>
</evidence>